<gene>
    <name evidence="3" type="ORF">GCM10009765_55390</name>
</gene>
<comment type="caution">
    <text evidence="3">The sequence shown here is derived from an EMBL/GenBank/DDBJ whole genome shotgun (WGS) entry which is preliminary data.</text>
</comment>
<protein>
    <submittedName>
        <fullName evidence="3">Uncharacterized protein</fullName>
    </submittedName>
</protein>
<sequence length="189" mass="18553">MSGSVRPILLSALTLLAVGGLAMTPTSGSAAVQDSSAGQPGAVALVSTATAFHQHSLAPADPPAGQCMLGGWNASWPSGTRVAITFTTSVSCGTGLTVTTSVTSILHAAGGAAESTAPTAQGNTPGTIASSATSTRFARPTTHYVEHKSTSTLHPSSAGTLVWQGLPAGCTGAGTATATCDINEPSFTI</sequence>
<feature type="compositionally biased region" description="Polar residues" evidence="1">
    <location>
        <begin position="116"/>
        <end position="136"/>
    </location>
</feature>
<evidence type="ECO:0000256" key="1">
    <source>
        <dbReference type="SAM" id="MobiDB-lite"/>
    </source>
</evidence>
<organism evidence="3 4">
    <name type="scientific">Fodinicola feengrottensis</name>
    <dbReference type="NCBI Taxonomy" id="435914"/>
    <lineage>
        <taxon>Bacteria</taxon>
        <taxon>Bacillati</taxon>
        <taxon>Actinomycetota</taxon>
        <taxon>Actinomycetes</taxon>
        <taxon>Mycobacteriales</taxon>
        <taxon>Fodinicola</taxon>
    </lineage>
</organism>
<dbReference type="Proteomes" id="UP001500618">
    <property type="component" value="Unassembled WGS sequence"/>
</dbReference>
<evidence type="ECO:0000256" key="2">
    <source>
        <dbReference type="SAM" id="SignalP"/>
    </source>
</evidence>
<name>A0ABN2I574_9ACTN</name>
<accession>A0ABN2I574</accession>
<reference evidence="3 4" key="1">
    <citation type="journal article" date="2019" name="Int. J. Syst. Evol. Microbiol.">
        <title>The Global Catalogue of Microorganisms (GCM) 10K type strain sequencing project: providing services to taxonomists for standard genome sequencing and annotation.</title>
        <authorList>
            <consortium name="The Broad Institute Genomics Platform"/>
            <consortium name="The Broad Institute Genome Sequencing Center for Infectious Disease"/>
            <person name="Wu L."/>
            <person name="Ma J."/>
        </authorList>
    </citation>
    <scope>NUCLEOTIDE SEQUENCE [LARGE SCALE GENOMIC DNA]</scope>
    <source>
        <strain evidence="3 4">JCM 14718</strain>
    </source>
</reference>
<keyword evidence="2" id="KW-0732">Signal</keyword>
<dbReference type="RefSeq" id="WP_344313326.1">
    <property type="nucleotide sequence ID" value="NZ_BAAANY010000021.1"/>
</dbReference>
<feature type="signal peptide" evidence="2">
    <location>
        <begin position="1"/>
        <end position="30"/>
    </location>
</feature>
<keyword evidence="4" id="KW-1185">Reference proteome</keyword>
<evidence type="ECO:0000313" key="4">
    <source>
        <dbReference type="Proteomes" id="UP001500618"/>
    </source>
</evidence>
<proteinExistence type="predicted"/>
<evidence type="ECO:0000313" key="3">
    <source>
        <dbReference type="EMBL" id="GAA1698870.1"/>
    </source>
</evidence>
<feature type="chain" id="PRO_5046962678" evidence="2">
    <location>
        <begin position="31"/>
        <end position="189"/>
    </location>
</feature>
<feature type="region of interest" description="Disordered" evidence="1">
    <location>
        <begin position="114"/>
        <end position="136"/>
    </location>
</feature>
<dbReference type="EMBL" id="BAAANY010000021">
    <property type="protein sequence ID" value="GAA1698870.1"/>
    <property type="molecule type" value="Genomic_DNA"/>
</dbReference>